<gene>
    <name evidence="1" type="ORF">HIM_04588</name>
</gene>
<proteinExistence type="predicted"/>
<keyword evidence="2" id="KW-1185">Reference proteome</keyword>
<protein>
    <submittedName>
        <fullName evidence="1">Uncharacterized protein</fullName>
    </submittedName>
</protein>
<name>A0A0F8A1D7_9HYPO</name>
<dbReference type="Proteomes" id="UP000054481">
    <property type="component" value="Unassembled WGS sequence"/>
</dbReference>
<accession>A0A0F8A1D7</accession>
<evidence type="ECO:0000313" key="2">
    <source>
        <dbReference type="Proteomes" id="UP000054481"/>
    </source>
</evidence>
<dbReference type="EMBL" id="KQ030513">
    <property type="protein sequence ID" value="KJZ76132.1"/>
    <property type="molecule type" value="Genomic_DNA"/>
</dbReference>
<sequence length="155" mass="16393">MFSLAASAGLDLIGLGVTKRKRQAQLPKDGSAAMRAVGACRRLIKMDQWAPRFGRRGTSIALRFWCAATPTGSAQARRASASRYRFSNAVSTGPPPPRLSIAGGSDNSASFSVHKILDPDGCFAHPECSLLWCAGPTLMTPRAPPSLPPLPLPPP</sequence>
<reference evidence="1 2" key="1">
    <citation type="journal article" date="2014" name="Genome Biol. Evol.">
        <title>Comparative genomics and transcriptomics analyses reveal divergent lifestyle features of nematode endoparasitic fungus Hirsutella minnesotensis.</title>
        <authorList>
            <person name="Lai Y."/>
            <person name="Liu K."/>
            <person name="Zhang X."/>
            <person name="Zhang X."/>
            <person name="Li K."/>
            <person name="Wang N."/>
            <person name="Shu C."/>
            <person name="Wu Y."/>
            <person name="Wang C."/>
            <person name="Bushley K.E."/>
            <person name="Xiang M."/>
            <person name="Liu X."/>
        </authorList>
    </citation>
    <scope>NUCLEOTIDE SEQUENCE [LARGE SCALE GENOMIC DNA]</scope>
    <source>
        <strain evidence="1 2">3608</strain>
    </source>
</reference>
<dbReference type="AlphaFoldDB" id="A0A0F8A1D7"/>
<evidence type="ECO:0000313" key="1">
    <source>
        <dbReference type="EMBL" id="KJZ76132.1"/>
    </source>
</evidence>
<organism evidence="1 2">
    <name type="scientific">Hirsutella minnesotensis 3608</name>
    <dbReference type="NCBI Taxonomy" id="1043627"/>
    <lineage>
        <taxon>Eukaryota</taxon>
        <taxon>Fungi</taxon>
        <taxon>Dikarya</taxon>
        <taxon>Ascomycota</taxon>
        <taxon>Pezizomycotina</taxon>
        <taxon>Sordariomycetes</taxon>
        <taxon>Hypocreomycetidae</taxon>
        <taxon>Hypocreales</taxon>
        <taxon>Ophiocordycipitaceae</taxon>
        <taxon>Hirsutella</taxon>
    </lineage>
</organism>